<evidence type="ECO:0000313" key="3">
    <source>
        <dbReference type="EMBL" id="KKO46126.1"/>
    </source>
</evidence>
<comment type="similarity">
    <text evidence="1">Belongs to the RelE toxin family.</text>
</comment>
<proteinExistence type="inferred from homology"/>
<name>A0A0M2V674_9GAMM</name>
<dbReference type="InterPro" id="IPR051803">
    <property type="entry name" value="TA_system_RelE-like_toxin"/>
</dbReference>
<organism evidence="3 4">
    <name type="scientific">Arsukibacterium ikkense</name>
    <dbReference type="NCBI Taxonomy" id="336831"/>
    <lineage>
        <taxon>Bacteria</taxon>
        <taxon>Pseudomonadati</taxon>
        <taxon>Pseudomonadota</taxon>
        <taxon>Gammaproteobacteria</taxon>
        <taxon>Chromatiales</taxon>
        <taxon>Chromatiaceae</taxon>
        <taxon>Arsukibacterium</taxon>
    </lineage>
</organism>
<dbReference type="EMBL" id="LAHO01000005">
    <property type="protein sequence ID" value="KKO46126.1"/>
    <property type="molecule type" value="Genomic_DNA"/>
</dbReference>
<reference evidence="3 4" key="1">
    <citation type="submission" date="2015-03" db="EMBL/GenBank/DDBJ databases">
        <title>Draft genome sequences of two protease-producing strains of Arsukibacterium isolated from two cold and alkaline environments.</title>
        <authorList>
            <person name="Lylloff J.E."/>
            <person name="Skov L.B."/>
            <person name="Jepsen M."/>
            <person name="Hallin P.F."/>
            <person name="Sorensen S.J."/>
            <person name="Stougaard P."/>
            <person name="Glaring M.A."/>
        </authorList>
    </citation>
    <scope>NUCLEOTIDE SEQUENCE [LARGE SCALE GENOMIC DNA]</scope>
    <source>
        <strain evidence="3 4">GCM72</strain>
    </source>
</reference>
<evidence type="ECO:0000256" key="2">
    <source>
        <dbReference type="ARBA" id="ARBA00022649"/>
    </source>
</evidence>
<dbReference type="STRING" id="336831.WG68_07165"/>
<dbReference type="PANTHER" id="PTHR33755:SF7">
    <property type="entry name" value="TOXIN MODULE OF TOXIN-ANTITOXIN SYSTEM RELE_STBE FAMILY"/>
    <property type="match status" value="1"/>
</dbReference>
<dbReference type="InterPro" id="IPR007712">
    <property type="entry name" value="RelE/ParE_toxin"/>
</dbReference>
<keyword evidence="4" id="KW-1185">Reference proteome</keyword>
<dbReference type="PATRIC" id="fig|336831.14.peg.1340"/>
<dbReference type="OrthoDB" id="573800at2"/>
<protein>
    <submittedName>
        <fullName evidence="3">Plasmid stabilization protein</fullName>
    </submittedName>
</protein>
<dbReference type="InterPro" id="IPR035093">
    <property type="entry name" value="RelE/ParE_toxin_dom_sf"/>
</dbReference>
<dbReference type="Gene3D" id="3.30.2310.20">
    <property type="entry name" value="RelE-like"/>
    <property type="match status" value="1"/>
</dbReference>
<sequence>MPRLIWSPPALADVQRLYRFLAMKDEDAARRAIKTIRAGVKILAHQPEAGRPVENIDPLFREWLIDFGGSGYITLYRFDGETATLLAVRHQKEAGINPSLTNKFP</sequence>
<dbReference type="AlphaFoldDB" id="A0A0M2V674"/>
<evidence type="ECO:0000313" key="4">
    <source>
        <dbReference type="Proteomes" id="UP000034228"/>
    </source>
</evidence>
<dbReference type="Proteomes" id="UP000034228">
    <property type="component" value="Unassembled WGS sequence"/>
</dbReference>
<evidence type="ECO:0000256" key="1">
    <source>
        <dbReference type="ARBA" id="ARBA00006226"/>
    </source>
</evidence>
<comment type="caution">
    <text evidence="3">The sequence shown here is derived from an EMBL/GenBank/DDBJ whole genome shotgun (WGS) entry which is preliminary data.</text>
</comment>
<keyword evidence="2" id="KW-1277">Toxin-antitoxin system</keyword>
<accession>A0A0M2V674</accession>
<gene>
    <name evidence="3" type="ORF">WG68_07165</name>
</gene>
<dbReference type="PANTHER" id="PTHR33755">
    <property type="entry name" value="TOXIN PARE1-RELATED"/>
    <property type="match status" value="1"/>
</dbReference>
<dbReference type="Pfam" id="PF05016">
    <property type="entry name" value="ParE_toxin"/>
    <property type="match status" value="1"/>
</dbReference>
<dbReference type="RefSeq" id="WP_046556984.1">
    <property type="nucleotide sequence ID" value="NZ_LAHO01000005.1"/>
</dbReference>